<evidence type="ECO:0000256" key="1">
    <source>
        <dbReference type="SAM" id="Phobius"/>
    </source>
</evidence>
<sequence length="267" mass="29207">MLTFAHQFSLHLDSVGILLPGPQLKHERAFHQQLCLGPPSSQPALACNEAGHLAVRLSSEWGAILTRAVSWLPVTASWFTLLLSWTSNRSTVPHCHCAFSVKVNRIYITVVIFFNPAYITVVSIMEVTILMSCIIPLDIYVASCHPCRLCTYQYFPCTFSKDPSPTIGPRSSYEAIGEATQVSMACTGVIATTSSRMSAAAEPKAIVPFHGRRDNGVARVATWQSIGTPSAWRHPGSASQEINTSSGEVECLMIRPMPQTQQEEGRS</sequence>
<dbReference type="Proteomes" id="UP000813444">
    <property type="component" value="Unassembled WGS sequence"/>
</dbReference>
<comment type="caution">
    <text evidence="2">The sequence shown here is derived from an EMBL/GenBank/DDBJ whole genome shotgun (WGS) entry which is preliminary data.</text>
</comment>
<keyword evidence="1" id="KW-1133">Transmembrane helix</keyword>
<organism evidence="2 3">
    <name type="scientific">Stachybotrys elegans</name>
    <dbReference type="NCBI Taxonomy" id="80388"/>
    <lineage>
        <taxon>Eukaryota</taxon>
        <taxon>Fungi</taxon>
        <taxon>Dikarya</taxon>
        <taxon>Ascomycota</taxon>
        <taxon>Pezizomycotina</taxon>
        <taxon>Sordariomycetes</taxon>
        <taxon>Hypocreomycetidae</taxon>
        <taxon>Hypocreales</taxon>
        <taxon>Stachybotryaceae</taxon>
        <taxon>Stachybotrys</taxon>
    </lineage>
</organism>
<dbReference type="EMBL" id="JAGPNK010000006">
    <property type="protein sequence ID" value="KAH7320264.1"/>
    <property type="molecule type" value="Genomic_DNA"/>
</dbReference>
<gene>
    <name evidence="2" type="ORF">B0I35DRAFT_232781</name>
</gene>
<reference evidence="2" key="1">
    <citation type="journal article" date="2021" name="Nat. Commun.">
        <title>Genetic determinants of endophytism in the Arabidopsis root mycobiome.</title>
        <authorList>
            <person name="Mesny F."/>
            <person name="Miyauchi S."/>
            <person name="Thiergart T."/>
            <person name="Pickel B."/>
            <person name="Atanasova L."/>
            <person name="Karlsson M."/>
            <person name="Huettel B."/>
            <person name="Barry K.W."/>
            <person name="Haridas S."/>
            <person name="Chen C."/>
            <person name="Bauer D."/>
            <person name="Andreopoulos W."/>
            <person name="Pangilinan J."/>
            <person name="LaButti K."/>
            <person name="Riley R."/>
            <person name="Lipzen A."/>
            <person name="Clum A."/>
            <person name="Drula E."/>
            <person name="Henrissat B."/>
            <person name="Kohler A."/>
            <person name="Grigoriev I.V."/>
            <person name="Martin F.M."/>
            <person name="Hacquard S."/>
        </authorList>
    </citation>
    <scope>NUCLEOTIDE SEQUENCE</scope>
    <source>
        <strain evidence="2">MPI-CAGE-CH-0235</strain>
    </source>
</reference>
<evidence type="ECO:0000313" key="2">
    <source>
        <dbReference type="EMBL" id="KAH7320264.1"/>
    </source>
</evidence>
<keyword evidence="3" id="KW-1185">Reference proteome</keyword>
<keyword evidence="1" id="KW-0472">Membrane</keyword>
<keyword evidence="1" id="KW-0812">Transmembrane</keyword>
<accession>A0A8K0SS06</accession>
<name>A0A8K0SS06_9HYPO</name>
<proteinExistence type="predicted"/>
<feature type="transmembrane region" description="Helical" evidence="1">
    <location>
        <begin position="64"/>
        <end position="85"/>
    </location>
</feature>
<evidence type="ECO:0000313" key="3">
    <source>
        <dbReference type="Proteomes" id="UP000813444"/>
    </source>
</evidence>
<protein>
    <submittedName>
        <fullName evidence="2">Uncharacterized protein</fullName>
    </submittedName>
</protein>
<feature type="transmembrane region" description="Helical" evidence="1">
    <location>
        <begin position="106"/>
        <end position="125"/>
    </location>
</feature>
<dbReference type="AlphaFoldDB" id="A0A8K0SS06"/>